<dbReference type="OrthoDB" id="5552842at2759"/>
<name>A0A443I032_BYSSP</name>
<evidence type="ECO:0000259" key="2">
    <source>
        <dbReference type="PROSITE" id="PS50800"/>
    </source>
</evidence>
<dbReference type="GO" id="GO:0070336">
    <property type="term" value="F:flap-structured DNA binding"/>
    <property type="evidence" value="ECO:0007669"/>
    <property type="project" value="TreeGrafter"/>
</dbReference>
<dbReference type="Proteomes" id="UP000283841">
    <property type="component" value="Unassembled WGS sequence"/>
</dbReference>
<proteinExistence type="predicted"/>
<dbReference type="VEuPathDB" id="FungiDB:C8Q69DRAFT_455369"/>
<feature type="region of interest" description="Disordered" evidence="1">
    <location>
        <begin position="63"/>
        <end position="84"/>
    </location>
</feature>
<dbReference type="InterPro" id="IPR036397">
    <property type="entry name" value="RNaseH_sf"/>
</dbReference>
<feature type="region of interest" description="Disordered" evidence="1">
    <location>
        <begin position="162"/>
        <end position="199"/>
    </location>
</feature>
<dbReference type="PANTHER" id="PTHR28072">
    <property type="entry name" value="CRUCIFORM CUTTING ENDONUCLEASE 1, MITOCHONDRIAL-RELATED"/>
    <property type="match status" value="1"/>
</dbReference>
<evidence type="ECO:0000313" key="4">
    <source>
        <dbReference type="Proteomes" id="UP000283841"/>
    </source>
</evidence>
<feature type="region of interest" description="Disordered" evidence="1">
    <location>
        <begin position="294"/>
        <end position="324"/>
    </location>
</feature>
<dbReference type="Gene3D" id="3.30.420.10">
    <property type="entry name" value="Ribonuclease H-like superfamily/Ribonuclease H"/>
    <property type="match status" value="1"/>
</dbReference>
<evidence type="ECO:0000313" key="3">
    <source>
        <dbReference type="EMBL" id="RWQ97411.1"/>
    </source>
</evidence>
<comment type="caution">
    <text evidence="3">The sequence shown here is derived from an EMBL/GenBank/DDBJ whole genome shotgun (WGS) entry which is preliminary data.</text>
</comment>
<gene>
    <name evidence="3" type="ORF">C8Q69DRAFT_455369</name>
</gene>
<evidence type="ECO:0000256" key="1">
    <source>
        <dbReference type="SAM" id="MobiDB-lite"/>
    </source>
</evidence>
<dbReference type="PANTHER" id="PTHR28072:SF1">
    <property type="entry name" value="CRUCIFORM CUTTING ENDONUCLEASE 1, MITOCHONDRIAL-RELATED"/>
    <property type="match status" value="1"/>
</dbReference>
<dbReference type="AlphaFoldDB" id="A0A443I032"/>
<dbReference type="Pfam" id="PF09159">
    <property type="entry name" value="Ydc2-catalyt"/>
    <property type="match status" value="1"/>
</dbReference>
<dbReference type="RefSeq" id="XP_028487056.1">
    <property type="nucleotide sequence ID" value="XM_028629770.1"/>
</dbReference>
<dbReference type="EMBL" id="RCNU01000002">
    <property type="protein sequence ID" value="RWQ97411.1"/>
    <property type="molecule type" value="Genomic_DNA"/>
</dbReference>
<dbReference type="PROSITE" id="PS50800">
    <property type="entry name" value="SAP"/>
    <property type="match status" value="1"/>
</dbReference>
<dbReference type="InterPro" id="IPR039197">
    <property type="entry name" value="Mrs1/Cce1"/>
</dbReference>
<feature type="domain" description="SAP" evidence="2">
    <location>
        <begin position="15"/>
        <end position="49"/>
    </location>
</feature>
<dbReference type="GO" id="GO:0000403">
    <property type="term" value="F:Y-form DNA binding"/>
    <property type="evidence" value="ECO:0007669"/>
    <property type="project" value="TreeGrafter"/>
</dbReference>
<reference evidence="3 4" key="1">
    <citation type="journal article" date="2018" name="Front. Microbiol.">
        <title>Genomic and genetic insights into a cosmopolitan fungus, Paecilomyces variotii (Eurotiales).</title>
        <authorList>
            <person name="Urquhart A.S."/>
            <person name="Mondo S.J."/>
            <person name="Makela M.R."/>
            <person name="Hane J.K."/>
            <person name="Wiebenga A."/>
            <person name="He G."/>
            <person name="Mihaltcheva S."/>
            <person name="Pangilinan J."/>
            <person name="Lipzen A."/>
            <person name="Barry K."/>
            <person name="de Vries R.P."/>
            <person name="Grigoriev I.V."/>
            <person name="Idnurm A."/>
        </authorList>
    </citation>
    <scope>NUCLEOTIDE SEQUENCE [LARGE SCALE GENOMIC DNA]</scope>
    <source>
        <strain evidence="3 4">CBS 101075</strain>
    </source>
</reference>
<dbReference type="GO" id="GO:0004520">
    <property type="term" value="F:DNA endonuclease activity"/>
    <property type="evidence" value="ECO:0007669"/>
    <property type="project" value="TreeGrafter"/>
</dbReference>
<dbReference type="InterPro" id="IPR012337">
    <property type="entry name" value="RNaseH-like_sf"/>
</dbReference>
<sequence length="452" mass="49587">MRAFTETLTSTYQWLGHLKSSQLKSIAQATGIPTAGPKLALALRLQRELPQCEYLPTELTMSAGQGSSIPQSAGQNSVQKEKMTSGQGESLSILSIDMGIQNLAFAHLLVPGPAMRKDSISSSGSPPSGDPVPTLTAWHRLAVSAFPRSSTLGLSSLSLSTFPLSGSRSRRQKLPTEDRTSLLSSDEEGNTATRSTEDDDKMLFTPDLYAEHAYTLITSLLATYNPTHILIERQRFRSGGASAVQEWTLRVGVFEGMLYAVLHTLARERAHSVSVQSVEPSRVARYWYGDSETDALQEEEDSETTQTKDETRKKKKKKRMTSKEGKKAKIDLVGKWLSAWETGKESISEGVPSTSLMKGQKIDVAPDDNVRRVVNAYLRGWQGKKTTRSRSAVGSDEGLEKADIGKLDDLADCLLQGVTWLDWHVARGQILRDGVDAPVVKDILNPEAIRRA</sequence>
<dbReference type="GO" id="GO:0005739">
    <property type="term" value="C:mitochondrion"/>
    <property type="evidence" value="ECO:0007669"/>
    <property type="project" value="TreeGrafter"/>
</dbReference>
<organism evidence="3 4">
    <name type="scientific">Byssochlamys spectabilis</name>
    <name type="common">Paecilomyces variotii</name>
    <dbReference type="NCBI Taxonomy" id="264951"/>
    <lineage>
        <taxon>Eukaryota</taxon>
        <taxon>Fungi</taxon>
        <taxon>Dikarya</taxon>
        <taxon>Ascomycota</taxon>
        <taxon>Pezizomycotina</taxon>
        <taxon>Eurotiomycetes</taxon>
        <taxon>Eurotiomycetidae</taxon>
        <taxon>Eurotiales</taxon>
        <taxon>Thermoascaceae</taxon>
        <taxon>Paecilomyces</taxon>
    </lineage>
</organism>
<accession>A0A443I032</accession>
<feature type="compositionally biased region" description="Acidic residues" evidence="1">
    <location>
        <begin position="294"/>
        <end position="303"/>
    </location>
</feature>
<keyword evidence="4" id="KW-1185">Reference proteome</keyword>
<dbReference type="GeneID" id="39599047"/>
<dbReference type="GO" id="GO:0000402">
    <property type="term" value="F:crossed form four-way junction DNA binding"/>
    <property type="evidence" value="ECO:0007669"/>
    <property type="project" value="TreeGrafter"/>
</dbReference>
<dbReference type="STRING" id="264951.A0A443I032"/>
<dbReference type="InterPro" id="IPR015242">
    <property type="entry name" value="Ydc2_cat"/>
</dbReference>
<protein>
    <submittedName>
        <fullName evidence="3">Mitochondrial resolvase Ydc2</fullName>
    </submittedName>
</protein>
<dbReference type="SUPFAM" id="SSF53098">
    <property type="entry name" value="Ribonuclease H-like"/>
    <property type="match status" value="1"/>
</dbReference>
<dbReference type="InterPro" id="IPR003034">
    <property type="entry name" value="SAP_dom"/>
</dbReference>
<dbReference type="CDD" id="cd16963">
    <property type="entry name" value="CCE1"/>
    <property type="match status" value="1"/>
</dbReference>